<dbReference type="AlphaFoldDB" id="A0A8K0TJR1"/>
<proteinExistence type="predicted"/>
<gene>
    <name evidence="2" type="ORF">B0T11DRAFT_281366</name>
</gene>
<dbReference type="Proteomes" id="UP000813385">
    <property type="component" value="Unassembled WGS sequence"/>
</dbReference>
<dbReference type="EMBL" id="JAGPXD010000003">
    <property type="protein sequence ID" value="KAH7362761.1"/>
    <property type="molecule type" value="Genomic_DNA"/>
</dbReference>
<keyword evidence="3" id="KW-1185">Reference proteome</keyword>
<protein>
    <submittedName>
        <fullName evidence="2">Uncharacterized protein</fullName>
    </submittedName>
</protein>
<sequence>MPNFEPALNRRDNPTLNTNPNLRNMSGNPETNADRRESLDGEDCNAERHDASSVKGGVAPSDDEEEGRDRSSHDLTVTLPERPAPSQTRPLGAGGHNHAEGHTHVNSTLARMPPGPYENRVITSSTSYPLEWDQIFPSRPASVTKTVHLHPMRVIEHIRPHIHTIYQPMRERSIHVHEHRTTFVPVVEKEESSE</sequence>
<dbReference type="OrthoDB" id="5106716at2759"/>
<organism evidence="2 3">
    <name type="scientific">Plectosphaerella cucumerina</name>
    <dbReference type="NCBI Taxonomy" id="40658"/>
    <lineage>
        <taxon>Eukaryota</taxon>
        <taxon>Fungi</taxon>
        <taxon>Dikarya</taxon>
        <taxon>Ascomycota</taxon>
        <taxon>Pezizomycotina</taxon>
        <taxon>Sordariomycetes</taxon>
        <taxon>Hypocreomycetidae</taxon>
        <taxon>Glomerellales</taxon>
        <taxon>Plectosphaerellaceae</taxon>
        <taxon>Plectosphaerella</taxon>
    </lineage>
</organism>
<feature type="compositionally biased region" description="Basic and acidic residues" evidence="1">
    <location>
        <begin position="32"/>
        <end position="52"/>
    </location>
</feature>
<evidence type="ECO:0000313" key="2">
    <source>
        <dbReference type="EMBL" id="KAH7362761.1"/>
    </source>
</evidence>
<comment type="caution">
    <text evidence="2">The sequence shown here is derived from an EMBL/GenBank/DDBJ whole genome shotgun (WGS) entry which is preliminary data.</text>
</comment>
<reference evidence="2" key="1">
    <citation type="journal article" date="2021" name="Nat. Commun.">
        <title>Genetic determinants of endophytism in the Arabidopsis root mycobiome.</title>
        <authorList>
            <person name="Mesny F."/>
            <person name="Miyauchi S."/>
            <person name="Thiergart T."/>
            <person name="Pickel B."/>
            <person name="Atanasova L."/>
            <person name="Karlsson M."/>
            <person name="Huettel B."/>
            <person name="Barry K.W."/>
            <person name="Haridas S."/>
            <person name="Chen C."/>
            <person name="Bauer D."/>
            <person name="Andreopoulos W."/>
            <person name="Pangilinan J."/>
            <person name="LaButti K."/>
            <person name="Riley R."/>
            <person name="Lipzen A."/>
            <person name="Clum A."/>
            <person name="Drula E."/>
            <person name="Henrissat B."/>
            <person name="Kohler A."/>
            <person name="Grigoriev I.V."/>
            <person name="Martin F.M."/>
            <person name="Hacquard S."/>
        </authorList>
    </citation>
    <scope>NUCLEOTIDE SEQUENCE</scope>
    <source>
        <strain evidence="2">MPI-CAGE-AT-0016</strain>
    </source>
</reference>
<feature type="compositionally biased region" description="Low complexity" evidence="1">
    <location>
        <begin position="14"/>
        <end position="24"/>
    </location>
</feature>
<evidence type="ECO:0000256" key="1">
    <source>
        <dbReference type="SAM" id="MobiDB-lite"/>
    </source>
</evidence>
<accession>A0A8K0TJR1</accession>
<evidence type="ECO:0000313" key="3">
    <source>
        <dbReference type="Proteomes" id="UP000813385"/>
    </source>
</evidence>
<name>A0A8K0TJR1_9PEZI</name>
<feature type="region of interest" description="Disordered" evidence="1">
    <location>
        <begin position="1"/>
        <end position="97"/>
    </location>
</feature>